<organism evidence="3 4">
    <name type="scientific">Clostridium sartagoforme AAU1</name>
    <dbReference type="NCBI Taxonomy" id="1202534"/>
    <lineage>
        <taxon>Bacteria</taxon>
        <taxon>Bacillati</taxon>
        <taxon>Bacillota</taxon>
        <taxon>Clostridia</taxon>
        <taxon>Eubacteriales</taxon>
        <taxon>Clostridiaceae</taxon>
        <taxon>Clostridium</taxon>
    </lineage>
</organism>
<dbReference type="OrthoDB" id="9797829at2"/>
<dbReference type="Pfam" id="PF00534">
    <property type="entry name" value="Glycos_transf_1"/>
    <property type="match status" value="1"/>
</dbReference>
<dbReference type="InterPro" id="IPR029063">
    <property type="entry name" value="SAM-dependent_MTases_sf"/>
</dbReference>
<evidence type="ECO:0000256" key="1">
    <source>
        <dbReference type="ARBA" id="ARBA00022679"/>
    </source>
</evidence>
<dbReference type="Proteomes" id="UP000013988">
    <property type="component" value="Unassembled WGS sequence"/>
</dbReference>
<dbReference type="Gene3D" id="3.40.50.2000">
    <property type="entry name" value="Glycogen Phosphorylase B"/>
    <property type="match status" value="2"/>
</dbReference>
<dbReference type="GO" id="GO:0016757">
    <property type="term" value="F:glycosyltransferase activity"/>
    <property type="evidence" value="ECO:0007669"/>
    <property type="project" value="InterPro"/>
</dbReference>
<dbReference type="PATRIC" id="fig|1202534.3.peg.1291"/>
<dbReference type="PANTHER" id="PTHR46401:SF2">
    <property type="entry name" value="GLYCOSYLTRANSFERASE WBBK-RELATED"/>
    <property type="match status" value="1"/>
</dbReference>
<dbReference type="CDD" id="cd03801">
    <property type="entry name" value="GT4_PimA-like"/>
    <property type="match status" value="1"/>
</dbReference>
<gene>
    <name evidence="3" type="ORF">A500_06426</name>
</gene>
<name>R9CCH2_9CLOT</name>
<protein>
    <submittedName>
        <fullName evidence="3">Glycosyltransferase</fullName>
    </submittedName>
</protein>
<reference evidence="3 4" key="1">
    <citation type="submission" date="2013-03" db="EMBL/GenBank/DDBJ databases">
        <title>Whole genome shotgun sequencing of Clostridium sartagoforme AAU1.</title>
        <authorList>
            <person name="Joshi C.G."/>
            <person name="Duggirala S.M."/>
            <person name="Nathani N.M."/>
            <person name="Bhatt V.D."/>
            <person name="Patel A.K."/>
            <person name="Pandya P.R."/>
            <person name="KaPatel J.A."/>
        </authorList>
    </citation>
    <scope>NUCLEOTIDE SEQUENCE [LARGE SCALE GENOMIC DNA]</scope>
    <source>
        <strain evidence="3 4">AAU1</strain>
    </source>
</reference>
<keyword evidence="1 3" id="KW-0808">Transferase</keyword>
<evidence type="ECO:0000259" key="2">
    <source>
        <dbReference type="Pfam" id="PF00534"/>
    </source>
</evidence>
<dbReference type="EMBL" id="ASRV01000078">
    <property type="protein sequence ID" value="EOR26953.1"/>
    <property type="molecule type" value="Genomic_DNA"/>
</dbReference>
<accession>R9CCH2</accession>
<proteinExistence type="predicted"/>
<comment type="caution">
    <text evidence="3">The sequence shown here is derived from an EMBL/GenBank/DDBJ whole genome shotgun (WGS) entry which is preliminary data.</text>
</comment>
<dbReference type="AlphaFoldDB" id="R9CCH2"/>
<evidence type="ECO:0000313" key="3">
    <source>
        <dbReference type="EMBL" id="EOR26953.1"/>
    </source>
</evidence>
<dbReference type="GO" id="GO:0009103">
    <property type="term" value="P:lipopolysaccharide biosynthetic process"/>
    <property type="evidence" value="ECO:0007669"/>
    <property type="project" value="TreeGrafter"/>
</dbReference>
<dbReference type="SUPFAM" id="SSF53756">
    <property type="entry name" value="UDP-Glycosyltransferase/glycogen phosphorylase"/>
    <property type="match status" value="1"/>
</dbReference>
<feature type="domain" description="Glycosyl transferase family 1" evidence="2">
    <location>
        <begin position="426"/>
        <end position="522"/>
    </location>
</feature>
<dbReference type="RefSeq" id="WP_016206709.1">
    <property type="nucleotide sequence ID" value="NZ_ASRV01000078.1"/>
</dbReference>
<dbReference type="SUPFAM" id="SSF53335">
    <property type="entry name" value="S-adenosyl-L-methionine-dependent methyltransferases"/>
    <property type="match status" value="1"/>
</dbReference>
<dbReference type="InterPro" id="IPR001296">
    <property type="entry name" value="Glyco_trans_1"/>
</dbReference>
<keyword evidence="4" id="KW-1185">Reference proteome</keyword>
<sequence length="556" mass="64408">MPTSWYQAISSILDQIQSENPRSILDIGVGFGKYGLMVREILDLPFERYNKDQWLINIEGIEAFEKYKNPIHDYVYNKIYYGDAREVIKNLPKYDCILLIDVLEHFEKEDGKKFIKELMNHVNKSLIISTPRYPAKQEEYLGNKYEEHKSKWSIIDFINYDFSYKEVQIGYNFAELFQIFPKENINKQFNNIINIDKSNIDKKKLSIGYILPHKNLTGGLKMLLSQMKELRKRGHKIVGFIKGKEGDTVIPEWFDTKIDQEVIVPLDKSYIEYIDQCDVVVCGFFNQIYELKDSKIPVVYCEQGSEFIFGDYGDLSSKHPYREELLKIYRCNFNLASVSETISKVLKARFNRESYIIPNFIDTDLYYPESHQFNNSILLVGNPGLKFKGFNTAVQTLQKVWDMGYRFSVNWICQVIPQIKGINFPINFIEKPSQKDLAEYYRKSDLFLFTSVYEGFGMPPLEAMASGVPVITTNCGGINEFITNGYNGLVSDVYDSDSLSSLLISVLTNEELRESLSKRGRETALNFNIDNSISKLEEYLLSIVSESKEKQIQSEG</sequence>
<dbReference type="PANTHER" id="PTHR46401">
    <property type="entry name" value="GLYCOSYLTRANSFERASE WBBK-RELATED"/>
    <property type="match status" value="1"/>
</dbReference>
<evidence type="ECO:0000313" key="4">
    <source>
        <dbReference type="Proteomes" id="UP000013988"/>
    </source>
</evidence>
<dbReference type="Gene3D" id="3.40.50.150">
    <property type="entry name" value="Vaccinia Virus protein VP39"/>
    <property type="match status" value="1"/>
</dbReference>